<evidence type="ECO:0000256" key="1">
    <source>
        <dbReference type="SAM" id="MobiDB-lite"/>
    </source>
</evidence>
<organism evidence="3 4">
    <name type="scientific">Tritrichomonas musculus</name>
    <dbReference type="NCBI Taxonomy" id="1915356"/>
    <lineage>
        <taxon>Eukaryota</taxon>
        <taxon>Metamonada</taxon>
        <taxon>Parabasalia</taxon>
        <taxon>Tritrichomonadida</taxon>
        <taxon>Tritrichomonadidae</taxon>
        <taxon>Tritrichomonas</taxon>
    </lineage>
</organism>
<feature type="transmembrane region" description="Helical" evidence="2">
    <location>
        <begin position="244"/>
        <end position="271"/>
    </location>
</feature>
<dbReference type="Proteomes" id="UP001470230">
    <property type="component" value="Unassembled WGS sequence"/>
</dbReference>
<evidence type="ECO:0000313" key="4">
    <source>
        <dbReference type="Proteomes" id="UP001470230"/>
    </source>
</evidence>
<name>A0ABR2H9X9_9EUKA</name>
<comment type="caution">
    <text evidence="3">The sequence shown here is derived from an EMBL/GenBank/DDBJ whole genome shotgun (WGS) entry which is preliminary data.</text>
</comment>
<feature type="compositionally biased region" description="Acidic residues" evidence="1">
    <location>
        <begin position="498"/>
        <end position="517"/>
    </location>
</feature>
<proteinExistence type="predicted"/>
<feature type="transmembrane region" description="Helical" evidence="2">
    <location>
        <begin position="202"/>
        <end position="224"/>
    </location>
</feature>
<keyword evidence="2" id="KW-0472">Membrane</keyword>
<sequence>MSNIIDIHQNGEELDIVDYEKESTEHFSIFSNSQVKTLLLSLLFYFILEGSYVFTAVKSPPYVNTTTFFYPITHDESPTAADVFVHVEKLTNLHKFFRIDGVVVRRFLNNSASDPLEIFSAINYEKNGKITRSINTSKTGKPLRYTCKFEHGAEFSNRFLIINEPIHNFDSLNVSLLINSTNFESSKVTGFNFRYSFAQPNLLKYANSIKIIFTISSLVVFIDYVRSLYSKNKTIFEQNSSSNYIFSTLLLSLGFTAIFALNPLEIVYFWLNINRSVVSEGILYKILTALSPILFSLFMTIFKLFTYYLIDTTIHNSEDIDKQWAMFYGIFIIFFEIIETLAGLQNSDIYKNIIKSGSLSLDGYVNLTLLDRILMTLQLVYCISTLLLLAYSYRVSNKNNKMKFISYGLFIFLSLIMTLSSEVFLSSLKVTKHTSISLLFYQTAHILSSIIFYLFQDADTSLFESINDKDQYHSNNADNGISPDIESDNENNIKFEAIDDIDNENNDEDHTEIDENN</sequence>
<dbReference type="EMBL" id="JAPFFF010000037">
    <property type="protein sequence ID" value="KAK8842577.1"/>
    <property type="molecule type" value="Genomic_DNA"/>
</dbReference>
<feature type="transmembrane region" description="Helical" evidence="2">
    <location>
        <begin position="405"/>
        <end position="426"/>
    </location>
</feature>
<feature type="transmembrane region" description="Helical" evidence="2">
    <location>
        <begin position="373"/>
        <end position="393"/>
    </location>
</feature>
<feature type="transmembrane region" description="Helical" evidence="2">
    <location>
        <begin position="325"/>
        <end position="344"/>
    </location>
</feature>
<reference evidence="3 4" key="1">
    <citation type="submission" date="2024-04" db="EMBL/GenBank/DDBJ databases">
        <title>Tritrichomonas musculus Genome.</title>
        <authorList>
            <person name="Alves-Ferreira E."/>
            <person name="Grigg M."/>
            <person name="Lorenzi H."/>
            <person name="Galac M."/>
        </authorList>
    </citation>
    <scope>NUCLEOTIDE SEQUENCE [LARGE SCALE GENOMIC DNA]</scope>
    <source>
        <strain evidence="3 4">EAF2021</strain>
    </source>
</reference>
<keyword evidence="4" id="KW-1185">Reference proteome</keyword>
<feature type="transmembrane region" description="Helical" evidence="2">
    <location>
        <begin position="283"/>
        <end position="305"/>
    </location>
</feature>
<keyword evidence="2" id="KW-0812">Transmembrane</keyword>
<feature type="transmembrane region" description="Helical" evidence="2">
    <location>
        <begin position="438"/>
        <end position="455"/>
    </location>
</feature>
<keyword evidence="2" id="KW-1133">Transmembrane helix</keyword>
<accession>A0ABR2H9X9</accession>
<gene>
    <name evidence="3" type="ORF">M9Y10_025435</name>
</gene>
<protein>
    <recommendedName>
        <fullName evidence="5">Intimal thickness related receptor IRP domain-containing protein</fullName>
    </recommendedName>
</protein>
<feature type="region of interest" description="Disordered" evidence="1">
    <location>
        <begin position="497"/>
        <end position="517"/>
    </location>
</feature>
<evidence type="ECO:0000256" key="2">
    <source>
        <dbReference type="SAM" id="Phobius"/>
    </source>
</evidence>
<evidence type="ECO:0008006" key="5">
    <source>
        <dbReference type="Google" id="ProtNLM"/>
    </source>
</evidence>
<evidence type="ECO:0000313" key="3">
    <source>
        <dbReference type="EMBL" id="KAK8842577.1"/>
    </source>
</evidence>